<dbReference type="RefSeq" id="WP_093025108.1">
    <property type="nucleotide sequence ID" value="NZ_FPBK01000007.1"/>
</dbReference>
<dbReference type="EMBL" id="FPBK01000007">
    <property type="protein sequence ID" value="SFU55527.1"/>
    <property type="molecule type" value="Genomic_DNA"/>
</dbReference>
<keyword evidence="2" id="KW-1185">Reference proteome</keyword>
<proteinExistence type="predicted"/>
<reference evidence="1 2" key="1">
    <citation type="submission" date="2016-10" db="EMBL/GenBank/DDBJ databases">
        <authorList>
            <person name="de Groot N.N."/>
        </authorList>
    </citation>
    <scope>NUCLEOTIDE SEQUENCE [LARGE SCALE GENOMIC DNA]</scope>
    <source>
        <strain evidence="1 2">CGMCC 1.12333</strain>
    </source>
</reference>
<sequence length="141" mass="15980">MQKTYSGTYWYTGAVPKDLKNVRTNFQLELEATNDLKFTGTVEDDVTTGGTPGIGNIEGEWKKNTIVFVKQMPVFTHFNSDGSMVTGRPPHQPIYYKGNVDTVTGNIRGTWKVKFSVSFSKGRLWILPSVKGEWEMRQHTE</sequence>
<dbReference type="OrthoDB" id="1358501at2"/>
<evidence type="ECO:0000313" key="1">
    <source>
        <dbReference type="EMBL" id="SFU55527.1"/>
    </source>
</evidence>
<name>A0A1I7H486_9FLAO</name>
<gene>
    <name evidence="1" type="ORF">SAMN05216480_10741</name>
</gene>
<dbReference type="STRING" id="1224947.SAMN05216480_10741"/>
<evidence type="ECO:0000313" key="2">
    <source>
        <dbReference type="Proteomes" id="UP000199138"/>
    </source>
</evidence>
<protein>
    <submittedName>
        <fullName evidence="1">Uncharacterized protein</fullName>
    </submittedName>
</protein>
<organism evidence="1 2">
    <name type="scientific">Pustulibacterium marinum</name>
    <dbReference type="NCBI Taxonomy" id="1224947"/>
    <lineage>
        <taxon>Bacteria</taxon>
        <taxon>Pseudomonadati</taxon>
        <taxon>Bacteroidota</taxon>
        <taxon>Flavobacteriia</taxon>
        <taxon>Flavobacteriales</taxon>
        <taxon>Flavobacteriaceae</taxon>
        <taxon>Pustulibacterium</taxon>
    </lineage>
</organism>
<dbReference type="Proteomes" id="UP000199138">
    <property type="component" value="Unassembled WGS sequence"/>
</dbReference>
<accession>A0A1I7H486</accession>
<dbReference type="AlphaFoldDB" id="A0A1I7H486"/>